<dbReference type="OrthoDB" id="2562743at2759"/>
<accession>A0A316UCW7</accession>
<protein>
    <submittedName>
        <fullName evidence="3">Uncharacterized protein</fullName>
    </submittedName>
</protein>
<feature type="compositionally biased region" description="Low complexity" evidence="1">
    <location>
        <begin position="586"/>
        <end position="606"/>
    </location>
</feature>
<dbReference type="STRING" id="1684307.A0A316UCW7"/>
<dbReference type="GeneID" id="37011281"/>
<gene>
    <name evidence="3" type="ORF">BCV69DRAFT_177984</name>
</gene>
<feature type="region of interest" description="Disordered" evidence="1">
    <location>
        <begin position="562"/>
        <end position="620"/>
    </location>
</feature>
<proteinExistence type="predicted"/>
<evidence type="ECO:0000256" key="2">
    <source>
        <dbReference type="SAM" id="Phobius"/>
    </source>
</evidence>
<organism evidence="3 4">
    <name type="scientific">Pseudomicrostroma glucosiphilum</name>
    <dbReference type="NCBI Taxonomy" id="1684307"/>
    <lineage>
        <taxon>Eukaryota</taxon>
        <taxon>Fungi</taxon>
        <taxon>Dikarya</taxon>
        <taxon>Basidiomycota</taxon>
        <taxon>Ustilaginomycotina</taxon>
        <taxon>Exobasidiomycetes</taxon>
        <taxon>Microstromatales</taxon>
        <taxon>Microstromatales incertae sedis</taxon>
        <taxon>Pseudomicrostroma</taxon>
    </lineage>
</organism>
<keyword evidence="2" id="KW-0472">Membrane</keyword>
<dbReference type="EMBL" id="KZ819326">
    <property type="protein sequence ID" value="PWN20885.1"/>
    <property type="molecule type" value="Genomic_DNA"/>
</dbReference>
<dbReference type="AlphaFoldDB" id="A0A316UCW7"/>
<keyword evidence="4" id="KW-1185">Reference proteome</keyword>
<keyword evidence="2" id="KW-0812">Transmembrane</keyword>
<dbReference type="Proteomes" id="UP000245942">
    <property type="component" value="Unassembled WGS sequence"/>
</dbReference>
<keyword evidence="2" id="KW-1133">Transmembrane helix</keyword>
<reference evidence="3 4" key="1">
    <citation type="journal article" date="2018" name="Mol. Biol. Evol.">
        <title>Broad Genomic Sampling Reveals a Smut Pathogenic Ancestry of the Fungal Clade Ustilaginomycotina.</title>
        <authorList>
            <person name="Kijpornyongpan T."/>
            <person name="Mondo S.J."/>
            <person name="Barry K."/>
            <person name="Sandor L."/>
            <person name="Lee J."/>
            <person name="Lipzen A."/>
            <person name="Pangilinan J."/>
            <person name="LaButti K."/>
            <person name="Hainaut M."/>
            <person name="Henrissat B."/>
            <person name="Grigoriev I.V."/>
            <person name="Spatafora J.W."/>
            <person name="Aime M.C."/>
        </authorList>
    </citation>
    <scope>NUCLEOTIDE SEQUENCE [LARGE SCALE GENOMIC DNA]</scope>
    <source>
        <strain evidence="3 4">MCA 4718</strain>
    </source>
</reference>
<feature type="compositionally biased region" description="Gly residues" evidence="1">
    <location>
        <begin position="563"/>
        <end position="576"/>
    </location>
</feature>
<feature type="region of interest" description="Disordered" evidence="1">
    <location>
        <begin position="416"/>
        <end position="474"/>
    </location>
</feature>
<evidence type="ECO:0000256" key="1">
    <source>
        <dbReference type="SAM" id="MobiDB-lite"/>
    </source>
</evidence>
<name>A0A316UCW7_9BASI</name>
<feature type="transmembrane region" description="Helical" evidence="2">
    <location>
        <begin position="665"/>
        <end position="684"/>
    </location>
</feature>
<evidence type="ECO:0000313" key="4">
    <source>
        <dbReference type="Proteomes" id="UP000245942"/>
    </source>
</evidence>
<feature type="compositionally biased region" description="Acidic residues" evidence="1">
    <location>
        <begin position="441"/>
        <end position="463"/>
    </location>
</feature>
<dbReference type="RefSeq" id="XP_025348045.1">
    <property type="nucleotide sequence ID" value="XM_025489547.1"/>
</dbReference>
<evidence type="ECO:0000313" key="3">
    <source>
        <dbReference type="EMBL" id="PWN20885.1"/>
    </source>
</evidence>
<sequence>MSTTAGVWAASAPPSYHATQSATLAVGSPPASSSFPSSSISPGSAASHAALAQLRDRVLPIYAEHTSLHDSITPLLALPSLLTKTEEELYVSKGLLTSKRTAWKRLDGRVHAAHQEYRSRKPALGRSLMLPGRKLKWEKEHIRNEEDSIASIKVGLERLALLDTDLDALDASLFAGPTPTHPSDDLLESVVLILTSTQRILKAEADRESRARGQLGKSRPCIEKVLGALKECLTISNEVGVTKDQKYTRQIFSNGGGQVLARRITPILQGAKTASGKGHTFFAEARGTQLLIRPMPTLKLVDLNLLSGRVSGAYGKQQLSERAIHASIETSYAQSLALLSHLKRELDRSRRRSKFFKGRLGELAEEEKRVKDLLRRRRRDIICVLSQSGVEAAVLDEERAQAQTSVYRAFGEIEGQDTGAANDHDNGSPTSNAGARGGANGEEEDRDDYFDDDEGTLAGDLEDDHAGAGTGQVEEEVEDELQGVEAEVVTYLSSSLGTAFSHRDRERDRNGNAALGATVSRGQAPAAAAPTSTPAAAIAATAFAVEDELTILPNSQLTAVGLGQAGGSGSGSGGGSSAPPPPPLSPHLGSSPTSPKSNPSTSCPTTGNSTHPLQLPATHPLSPHLITLKSTRALRRILRECVRECNANDPHTAASGEGRGVEVRGGGGVFCIIIIFSLFSLLFFPPSLYLARTALHCIGSHWIALDHFGSDHFGKCSCHSLVPWSK</sequence>